<dbReference type="PANTHER" id="PTHR35848:SF6">
    <property type="entry name" value="CUPIN TYPE-2 DOMAIN-CONTAINING PROTEIN"/>
    <property type="match status" value="1"/>
</dbReference>
<dbReference type="InterPro" id="IPR011051">
    <property type="entry name" value="RmlC_Cupin_sf"/>
</dbReference>
<evidence type="ECO:0000313" key="3">
    <source>
        <dbReference type="EMBL" id="SNS78791.1"/>
    </source>
</evidence>
<keyword evidence="1" id="KW-0479">Metal-binding</keyword>
<proteinExistence type="predicted"/>
<dbReference type="InterPro" id="IPR051610">
    <property type="entry name" value="GPI/OXD"/>
</dbReference>
<evidence type="ECO:0000313" key="4">
    <source>
        <dbReference type="Proteomes" id="UP000198356"/>
    </source>
</evidence>
<organism evidence="3 4">
    <name type="scientific">Granulicella rosea</name>
    <dbReference type="NCBI Taxonomy" id="474952"/>
    <lineage>
        <taxon>Bacteria</taxon>
        <taxon>Pseudomonadati</taxon>
        <taxon>Acidobacteriota</taxon>
        <taxon>Terriglobia</taxon>
        <taxon>Terriglobales</taxon>
        <taxon>Acidobacteriaceae</taxon>
        <taxon>Granulicella</taxon>
    </lineage>
</organism>
<protein>
    <submittedName>
        <fullName evidence="3">Cupin domain-containing protein</fullName>
    </submittedName>
</protein>
<reference evidence="3 4" key="1">
    <citation type="submission" date="2017-06" db="EMBL/GenBank/DDBJ databases">
        <authorList>
            <person name="Kim H.J."/>
            <person name="Triplett B.A."/>
        </authorList>
    </citation>
    <scope>NUCLEOTIDE SEQUENCE [LARGE SCALE GENOMIC DNA]</scope>
    <source>
        <strain evidence="3 4">DSM 18704</strain>
    </source>
</reference>
<dbReference type="Proteomes" id="UP000198356">
    <property type="component" value="Unassembled WGS sequence"/>
</dbReference>
<sequence length="159" mass="17377">MDRRQFSAMAPAFLAMATLAAKESEAQYTGPAGQDPKPKQKELKTLTSGTFKPGPGYGSLPKRVSHRYLIGMLQAGNIRIEMHETIQEPGALHEPVDTHLHNEIWCVREGVGELFINGETHKMEVGDVGLVCAGDKHWIRNAGEGTLAYFVITVGPPEP</sequence>
<evidence type="ECO:0000259" key="2">
    <source>
        <dbReference type="Pfam" id="PF07883"/>
    </source>
</evidence>
<keyword evidence="4" id="KW-1185">Reference proteome</keyword>
<dbReference type="Gene3D" id="2.60.120.10">
    <property type="entry name" value="Jelly Rolls"/>
    <property type="match status" value="1"/>
</dbReference>
<dbReference type="InterPro" id="IPR013096">
    <property type="entry name" value="Cupin_2"/>
</dbReference>
<name>A0A239HCA3_9BACT</name>
<accession>A0A239HCA3</accession>
<dbReference type="EMBL" id="FZOU01000002">
    <property type="protein sequence ID" value="SNS78791.1"/>
    <property type="molecule type" value="Genomic_DNA"/>
</dbReference>
<dbReference type="AlphaFoldDB" id="A0A239HCA3"/>
<evidence type="ECO:0000256" key="1">
    <source>
        <dbReference type="ARBA" id="ARBA00022723"/>
    </source>
</evidence>
<dbReference type="RefSeq" id="WP_089407826.1">
    <property type="nucleotide sequence ID" value="NZ_FZOU01000002.1"/>
</dbReference>
<dbReference type="PANTHER" id="PTHR35848">
    <property type="entry name" value="OXALATE-BINDING PROTEIN"/>
    <property type="match status" value="1"/>
</dbReference>
<dbReference type="Pfam" id="PF07883">
    <property type="entry name" value="Cupin_2"/>
    <property type="match status" value="1"/>
</dbReference>
<feature type="domain" description="Cupin type-2" evidence="2">
    <location>
        <begin position="88"/>
        <end position="152"/>
    </location>
</feature>
<dbReference type="SUPFAM" id="SSF51182">
    <property type="entry name" value="RmlC-like cupins"/>
    <property type="match status" value="1"/>
</dbReference>
<dbReference type="GO" id="GO:0046872">
    <property type="term" value="F:metal ion binding"/>
    <property type="evidence" value="ECO:0007669"/>
    <property type="project" value="UniProtKB-KW"/>
</dbReference>
<dbReference type="OrthoDB" id="119379at2"/>
<dbReference type="InterPro" id="IPR014710">
    <property type="entry name" value="RmlC-like_jellyroll"/>
</dbReference>
<gene>
    <name evidence="3" type="ORF">SAMN05421770_102329</name>
</gene>